<name>A0A4R3KNP7_9SPHI</name>
<accession>A0A4R3KNP7</accession>
<comment type="caution">
    <text evidence="1">The sequence shown here is derived from an EMBL/GenBank/DDBJ whole genome shotgun (WGS) entry which is preliminary data.</text>
</comment>
<organism evidence="1 2">
    <name type="scientific">Anseongella ginsenosidimutans</name>
    <dbReference type="NCBI Taxonomy" id="496056"/>
    <lineage>
        <taxon>Bacteria</taxon>
        <taxon>Pseudomonadati</taxon>
        <taxon>Bacteroidota</taxon>
        <taxon>Sphingobacteriia</taxon>
        <taxon>Sphingobacteriales</taxon>
        <taxon>Sphingobacteriaceae</taxon>
        <taxon>Anseongella</taxon>
    </lineage>
</organism>
<dbReference type="Proteomes" id="UP000295807">
    <property type="component" value="Unassembled WGS sequence"/>
</dbReference>
<evidence type="ECO:0000313" key="2">
    <source>
        <dbReference type="Proteomes" id="UP000295807"/>
    </source>
</evidence>
<evidence type="ECO:0000313" key="1">
    <source>
        <dbReference type="EMBL" id="TCS84735.1"/>
    </source>
</evidence>
<protein>
    <submittedName>
        <fullName evidence="1">Uncharacterized protein</fullName>
    </submittedName>
</protein>
<proteinExistence type="predicted"/>
<reference evidence="1 2" key="1">
    <citation type="submission" date="2019-03" db="EMBL/GenBank/DDBJ databases">
        <title>Genomic Encyclopedia of Type Strains, Phase IV (KMG-IV): sequencing the most valuable type-strain genomes for metagenomic binning, comparative biology and taxonomic classification.</title>
        <authorList>
            <person name="Goeker M."/>
        </authorList>
    </citation>
    <scope>NUCLEOTIDE SEQUENCE [LARGE SCALE GENOMIC DNA]</scope>
    <source>
        <strain evidence="1 2">DSM 21100</strain>
    </source>
</reference>
<sequence>MHLKSFKSIDELIQGISGILSKHRCSFSIEEQVLLETCIRKLEFIKLNEKSPLSMGVGIQVVEILLKIFIAAGHLKNLFD</sequence>
<keyword evidence="2" id="KW-1185">Reference proteome</keyword>
<dbReference type="AlphaFoldDB" id="A0A4R3KNP7"/>
<gene>
    <name evidence="1" type="ORF">EDD80_1184</name>
</gene>
<dbReference type="EMBL" id="SMAD01000018">
    <property type="protein sequence ID" value="TCS84735.1"/>
    <property type="molecule type" value="Genomic_DNA"/>
</dbReference>